<comment type="caution">
    <text evidence="5">The sequence shown here is derived from an EMBL/GenBank/DDBJ whole genome shotgun (WGS) entry which is preliminary data.</text>
</comment>
<dbReference type="SMART" id="SM01359">
    <property type="entry name" value="A2M_N_2"/>
    <property type="match status" value="1"/>
</dbReference>
<sequence length="1996" mass="219107">MLARFLTHAVRAQPARFSERLASGWMTASWLAACCVLWLGLLAEHVWAAEADTEARVTFAPQGEVKAVRQVSARFSLPMVAFGDPRLPAPFDIQCDAKGQGHWLDDRQWVYDFEADLPAGLQCRFSVKKGLQSVAGIPVSSQSFSFSTEGPAIITSLPEEGIEYIDESQVFLLGLDAPVNEDSVKQHAACSIQGVGELFPLKLITGQAREQILREQKDRASQLFLVLFKNAQQGLLSVKDRRMQQANIVVAQCSRPLPAGSEVSLHWDAGITSVSGVVANKPQVLRFKVRDAFKVNASCTRTNAKADCIPVLPIQVQFNAPVSRRQAEAIRLKLPDGSTQKPVIADYAQGETLEAVQFKGPFTANSRVVLQLPGDFKDDAGRVPVNARAFPLAMTMDVDPPLIKFPAKFGILERYAQPALPVTVRNVEVTLQGARITPGANAEQSGRVGRLQPENDAELAAWYFKVTQHPYGSGESDAFLKTHDRYPREGEIPLLIGNKDVASSEIRLPRRQGQKTFEVMGIPLQKPGFYVVEFASDRLGAALHGEQKPYFVSSSALVTNLAVHYKKGHESSLVWVTRLDNAKPVSGAEVRVSTCDGVLLWQGKTDRQGRANIAQALEDSYRKSCYGHLVTARKDDDLSFMFSQWDDGLSPWQFNLGGGESAGPVLAHTVFDRPLFRAGETVSMKHFVRLHTGKGLRLPERLPDEITLTHQGSGESETRAVRWANAAGTSSWVIPKEAKLGNYVVTMMVEGMEVTMGHFRVEQYRVPLMHASLKPPAAPVVNQRQLQVDVQLNYLAGGPAAGLPVKFRSRLEPYTMQFAQYEAFRFGGERPQEGLHAIQPFSYDPEEGWSDGQSSDPASADSDKRYPPRTQAVTLDGSGGARVTFDRLPGVRTPHALQVEMEYADPNGQILTAATQALLLPSAVNLGIKMDSYFATQQSLAFKVLALDSAGKPLVRQPVAVEAYQRHTYAYRKRLLGGFYAYEQTAEVKHVGAVCNGQTDGQGLLSCKGAAPASGELILVATTKDSKKQPAIASQEVYVADEDGWYSAGASDRIDILADKREYAPGETAQFEVRMPFREATALVTVEREGVLASYVSKISMQSPIVKVPIAAEYGPNAYVSVMVVRGRVDPQAPGRFAWLKRMVYQVGQFLGLVDHLPVEVDTRPTALVDLSKPAFKLGMTQIKVGWQGYALKVKVDPERTVYRVREQARVKLTVTDPAGKPLSNAEVALAAVDEGLLQLAKPDSWQLLEAMMQRRPIEVYTSTAQSQVIGKRHFGKKAVAPGGGGGQGANARELFDTLLLWKPVIKLDKHGQASVSIPLNDALTSFRIAAIAHAGASRFGSGSALIRTTQDLMLFSGLPPFVREGDQLQAMVTVRNASQRPLTTQVTATPLGVETALKPQRVKLAAGQAATLAFPLRVPYNVTGLDWQIDAAVVGESTAQPPTRLQIKDRLKVHQQVGAAYPVRVYQQTIQQLQAGQPWQMTVQAPAQAVPGRGGIDVRLNRSLVGSLSSVREWMQRYPYICLEQRASVAVTLEDQARWNSVMLSLGQHLDGDGLARYFPMDWLQGDDSLTSYLLQIADAAGYDIPDTARERMLKGLEDFVAGRIHRYGSIQTADVVLRKLAAIDALARYDHARPEMLDALEIRPELWPTSGVIDWLSILKRMPTLPEAEQKRAQAMQVLQSRWMVSGTQFTFSTEKQDDLWWLMVSPDVNAARTLDLLAADPQLPAEDAGRLARGLLSRQQAGHWRTTLANAWGVLALRHFQKAHEQTAVTGQVELSLAGQSQHLPWSRAAVAKPAKAVNATTQPAPWAEAGGLLTQYAWPQAAAPLQIQQQGEGKPWAFVTAKAALPLQAPLFAGYRLQREVMPVSQKTAGRWQRGDVYRVRLTVEAQADMTWVVINDPVPSGATILGSGLGGDSQQLTQHEQRLGWQRPAYEERALDGFRAYYAYVPKGKFTVEYTVRLNQPGQFSLPGSRVEAMYAPEVFAELPVPAMQVQ</sequence>
<feature type="domain" description="Alpha-2-macroglobulin" evidence="4">
    <location>
        <begin position="1299"/>
        <end position="1389"/>
    </location>
</feature>
<evidence type="ECO:0000313" key="6">
    <source>
        <dbReference type="Proteomes" id="UP001597106"/>
    </source>
</evidence>
<evidence type="ECO:0000256" key="1">
    <source>
        <dbReference type="ARBA" id="ARBA00010556"/>
    </source>
</evidence>
<dbReference type="EMBL" id="JBHTJW010000004">
    <property type="protein sequence ID" value="MFD0930815.1"/>
    <property type="molecule type" value="Genomic_DNA"/>
</dbReference>
<dbReference type="InterPro" id="IPR011625">
    <property type="entry name" value="A2M_N_BRD"/>
</dbReference>
<protein>
    <submittedName>
        <fullName evidence="5">Alpha-2-macroglobulin</fullName>
    </submittedName>
</protein>
<comment type="similarity">
    <text evidence="1">Belongs to the protease inhibitor I39 (alpha-2-macroglobulin) family. Bacterial alpha-2-macroglobulin subfamily.</text>
</comment>
<dbReference type="SUPFAM" id="SSF48239">
    <property type="entry name" value="Terpenoid cyclases/Protein prenyltransferases"/>
    <property type="match status" value="1"/>
</dbReference>
<name>A0ABW3GNX1_9PROT</name>
<dbReference type="InterPro" id="IPR002890">
    <property type="entry name" value="MG2"/>
</dbReference>
<evidence type="ECO:0000259" key="4">
    <source>
        <dbReference type="SMART" id="SM01360"/>
    </source>
</evidence>
<organism evidence="5 6">
    <name type="scientific">Methylophilus glucosoxydans</name>
    <dbReference type="NCBI Taxonomy" id="752553"/>
    <lineage>
        <taxon>Bacteria</taxon>
        <taxon>Pseudomonadati</taxon>
        <taxon>Pseudomonadota</taxon>
        <taxon>Betaproteobacteria</taxon>
        <taxon>Nitrosomonadales</taxon>
        <taxon>Methylophilaceae</taxon>
        <taxon>Methylophilus</taxon>
    </lineage>
</organism>
<dbReference type="Pfam" id="PF11974">
    <property type="entry name" value="bMG3"/>
    <property type="match status" value="1"/>
</dbReference>
<proteinExistence type="inferred from homology"/>
<dbReference type="RefSeq" id="WP_379077719.1">
    <property type="nucleotide sequence ID" value="NZ_JBHTJW010000004.1"/>
</dbReference>
<evidence type="ECO:0000259" key="3">
    <source>
        <dbReference type="SMART" id="SM01359"/>
    </source>
</evidence>
<dbReference type="Gene3D" id="2.60.40.1930">
    <property type="match status" value="1"/>
</dbReference>
<accession>A0ABW3GNX1</accession>
<dbReference type="InterPro" id="IPR041246">
    <property type="entry name" value="Bact_MG10"/>
</dbReference>
<dbReference type="PROSITE" id="PS51257">
    <property type="entry name" value="PROKAR_LIPOPROTEIN"/>
    <property type="match status" value="1"/>
</dbReference>
<dbReference type="Pfam" id="PF17973">
    <property type="entry name" value="bMG10"/>
    <property type="match status" value="1"/>
</dbReference>
<reference evidence="6" key="1">
    <citation type="journal article" date="2019" name="Int. J. Syst. Evol. Microbiol.">
        <title>The Global Catalogue of Microorganisms (GCM) 10K type strain sequencing project: providing services to taxonomists for standard genome sequencing and annotation.</title>
        <authorList>
            <consortium name="The Broad Institute Genomics Platform"/>
            <consortium name="The Broad Institute Genome Sequencing Center for Infectious Disease"/>
            <person name="Wu L."/>
            <person name="Ma J."/>
        </authorList>
    </citation>
    <scope>NUCLEOTIDE SEQUENCE [LARGE SCALE GENOMIC DNA]</scope>
    <source>
        <strain evidence="6">CCUG 59685</strain>
    </source>
</reference>
<dbReference type="InterPro" id="IPR021868">
    <property type="entry name" value="Alpha_2_Macroglob_MG3"/>
</dbReference>
<gene>
    <name evidence="5" type="ORF">ACFQ1T_13585</name>
</gene>
<dbReference type="Proteomes" id="UP001597106">
    <property type="component" value="Unassembled WGS sequence"/>
</dbReference>
<dbReference type="InterPro" id="IPR001599">
    <property type="entry name" value="Macroglobln_a2"/>
</dbReference>
<keyword evidence="6" id="KW-1185">Reference proteome</keyword>
<dbReference type="InterPro" id="IPR051802">
    <property type="entry name" value="YfhM-like"/>
</dbReference>
<dbReference type="Pfam" id="PF01835">
    <property type="entry name" value="MG2"/>
    <property type="match status" value="1"/>
</dbReference>
<dbReference type="InterPro" id="IPR008930">
    <property type="entry name" value="Terpenoid_cyclase/PrenylTrfase"/>
</dbReference>
<dbReference type="Pfam" id="PF00207">
    <property type="entry name" value="A2M"/>
    <property type="match status" value="1"/>
</dbReference>
<dbReference type="SMART" id="SM01360">
    <property type="entry name" value="A2M"/>
    <property type="match status" value="1"/>
</dbReference>
<dbReference type="PANTHER" id="PTHR40094">
    <property type="entry name" value="ALPHA-2-MACROGLOBULIN HOMOLOG"/>
    <property type="match status" value="1"/>
</dbReference>
<evidence type="ECO:0000313" key="5">
    <source>
        <dbReference type="EMBL" id="MFD0930815.1"/>
    </source>
</evidence>
<feature type="region of interest" description="Disordered" evidence="2">
    <location>
        <begin position="841"/>
        <end position="873"/>
    </location>
</feature>
<feature type="domain" description="Alpha-2-macroglobulin bait region" evidence="3">
    <location>
        <begin position="1054"/>
        <end position="1240"/>
    </location>
</feature>
<dbReference type="Pfam" id="PF07703">
    <property type="entry name" value="A2M_BRD"/>
    <property type="match status" value="1"/>
</dbReference>
<dbReference type="PANTHER" id="PTHR40094:SF1">
    <property type="entry name" value="UBIQUITIN DOMAIN-CONTAINING PROTEIN"/>
    <property type="match status" value="1"/>
</dbReference>
<evidence type="ECO:0000256" key="2">
    <source>
        <dbReference type="SAM" id="MobiDB-lite"/>
    </source>
</evidence>